<keyword evidence="1" id="KW-1133">Transmembrane helix</keyword>
<reference evidence="2" key="1">
    <citation type="journal article" date="2020" name="mSystems">
        <title>Genome- and Community-Level Interaction Insights into Carbon Utilization and Element Cycling Functions of Hydrothermarchaeota in Hydrothermal Sediment.</title>
        <authorList>
            <person name="Zhou Z."/>
            <person name="Liu Y."/>
            <person name="Xu W."/>
            <person name="Pan J."/>
            <person name="Luo Z.H."/>
            <person name="Li M."/>
        </authorList>
    </citation>
    <scope>NUCLEOTIDE SEQUENCE [LARGE SCALE GENOMIC DNA]</scope>
    <source>
        <strain evidence="2">SpSt-477</strain>
    </source>
</reference>
<name>A0A7C4MMZ0_9BACT</name>
<comment type="caution">
    <text evidence="2">The sequence shown here is derived from an EMBL/GenBank/DDBJ whole genome shotgun (WGS) entry which is preliminary data.</text>
</comment>
<gene>
    <name evidence="2" type="ORF">ENS29_08005</name>
</gene>
<proteinExistence type="predicted"/>
<feature type="transmembrane region" description="Helical" evidence="1">
    <location>
        <begin position="72"/>
        <end position="92"/>
    </location>
</feature>
<protein>
    <submittedName>
        <fullName evidence="2">Nitrate reductase</fullName>
    </submittedName>
</protein>
<feature type="transmembrane region" description="Helical" evidence="1">
    <location>
        <begin position="41"/>
        <end position="60"/>
    </location>
</feature>
<feature type="transmembrane region" description="Helical" evidence="1">
    <location>
        <begin position="12"/>
        <end position="35"/>
    </location>
</feature>
<dbReference type="SUPFAM" id="SSF103501">
    <property type="entry name" value="Respiratory nitrate reductase 1 gamma chain"/>
    <property type="match status" value="1"/>
</dbReference>
<dbReference type="EMBL" id="DSUH01000190">
    <property type="protein sequence ID" value="HGU32783.1"/>
    <property type="molecule type" value="Genomic_DNA"/>
</dbReference>
<feature type="transmembrane region" description="Helical" evidence="1">
    <location>
        <begin position="146"/>
        <end position="164"/>
    </location>
</feature>
<feature type="transmembrane region" description="Helical" evidence="1">
    <location>
        <begin position="112"/>
        <end position="130"/>
    </location>
</feature>
<dbReference type="Gene3D" id="1.20.950.20">
    <property type="entry name" value="Transmembrane di-heme cytochromes, Chain C"/>
    <property type="match status" value="1"/>
</dbReference>
<feature type="transmembrane region" description="Helical" evidence="1">
    <location>
        <begin position="170"/>
        <end position="190"/>
    </location>
</feature>
<evidence type="ECO:0000256" key="1">
    <source>
        <dbReference type="SAM" id="Phobius"/>
    </source>
</evidence>
<dbReference type="InterPro" id="IPR036197">
    <property type="entry name" value="NarG-like_sf"/>
</dbReference>
<dbReference type="NCBIfam" id="NF045723">
    <property type="entry name" value="memb_anch_TmcC"/>
    <property type="match status" value="1"/>
</dbReference>
<sequence length="219" mass="25347">MNEIYRFVTGPLAWASFLVFIVGSIVRIAHMLYLVRKKEGFIFSYISLKYGLRSILNWLIPYGPVNMRRHAVLTAVTFIFHLALIFTPIFLLSHVVLWDENWNVSYWSLPDTLADILTVVVIACCVFFWIRRMTQAEVRFLTSTSDYVILLLVAAPFVTGFLAYHQVPGYPLFSILHVLTGEIMLVIIPFTRLTHMLFFPFTRAYTGSEFGAVRHARDW</sequence>
<evidence type="ECO:0000313" key="2">
    <source>
        <dbReference type="EMBL" id="HGU32783.1"/>
    </source>
</evidence>
<keyword evidence="1" id="KW-0472">Membrane</keyword>
<organism evidence="2">
    <name type="scientific">Desulfatirhabdium butyrativorans</name>
    <dbReference type="NCBI Taxonomy" id="340467"/>
    <lineage>
        <taxon>Bacteria</taxon>
        <taxon>Pseudomonadati</taxon>
        <taxon>Thermodesulfobacteriota</taxon>
        <taxon>Desulfobacteria</taxon>
        <taxon>Desulfobacterales</taxon>
        <taxon>Desulfatirhabdiaceae</taxon>
        <taxon>Desulfatirhabdium</taxon>
    </lineage>
</organism>
<dbReference type="AlphaFoldDB" id="A0A7C4MMZ0"/>
<accession>A0A7C4MMZ0</accession>
<keyword evidence="1" id="KW-0812">Transmembrane</keyword>